<evidence type="ECO:0000313" key="1">
    <source>
        <dbReference type="EMBL" id="MFC4634942.1"/>
    </source>
</evidence>
<accession>A0ABV9HXM7</accession>
<proteinExistence type="predicted"/>
<sequence>MISYKQSVYDLRDEQRSMNKALNAYKINEKLKYPFYFIEGIEE</sequence>
<name>A0ABV9HXM7_9FLAO</name>
<dbReference type="Proteomes" id="UP001596043">
    <property type="component" value="Unassembled WGS sequence"/>
</dbReference>
<protein>
    <submittedName>
        <fullName evidence="1">Uncharacterized protein</fullName>
    </submittedName>
</protein>
<gene>
    <name evidence="1" type="ORF">ACFO3O_13560</name>
</gene>
<keyword evidence="2" id="KW-1185">Reference proteome</keyword>
<comment type="caution">
    <text evidence="1">The sequence shown here is derived from an EMBL/GenBank/DDBJ whole genome shotgun (WGS) entry which is preliminary data.</text>
</comment>
<evidence type="ECO:0000313" key="2">
    <source>
        <dbReference type="Proteomes" id="UP001596043"/>
    </source>
</evidence>
<dbReference type="EMBL" id="JBHSFV010000008">
    <property type="protein sequence ID" value="MFC4634942.1"/>
    <property type="molecule type" value="Genomic_DNA"/>
</dbReference>
<organism evidence="1 2">
    <name type="scientific">Dokdonia ponticola</name>
    <dbReference type="NCBI Taxonomy" id="2041041"/>
    <lineage>
        <taxon>Bacteria</taxon>
        <taxon>Pseudomonadati</taxon>
        <taxon>Bacteroidota</taxon>
        <taxon>Flavobacteriia</taxon>
        <taxon>Flavobacteriales</taxon>
        <taxon>Flavobacteriaceae</taxon>
        <taxon>Dokdonia</taxon>
    </lineage>
</organism>
<reference evidence="2" key="1">
    <citation type="journal article" date="2019" name="Int. J. Syst. Evol. Microbiol.">
        <title>The Global Catalogue of Microorganisms (GCM) 10K type strain sequencing project: providing services to taxonomists for standard genome sequencing and annotation.</title>
        <authorList>
            <consortium name="The Broad Institute Genomics Platform"/>
            <consortium name="The Broad Institute Genome Sequencing Center for Infectious Disease"/>
            <person name="Wu L."/>
            <person name="Ma J."/>
        </authorList>
    </citation>
    <scope>NUCLEOTIDE SEQUENCE [LARGE SCALE GENOMIC DNA]</scope>
    <source>
        <strain evidence="2">YJ-61-S</strain>
    </source>
</reference>